<dbReference type="EMBL" id="CAXAMM010016269">
    <property type="protein sequence ID" value="CAK9038520.1"/>
    <property type="molecule type" value="Genomic_DNA"/>
</dbReference>
<accession>A0ABP0LH94</accession>
<dbReference type="Proteomes" id="UP001642464">
    <property type="component" value="Unassembled WGS sequence"/>
</dbReference>
<evidence type="ECO:0000313" key="1">
    <source>
        <dbReference type="EMBL" id="CAK9038520.1"/>
    </source>
</evidence>
<evidence type="ECO:0000313" key="2">
    <source>
        <dbReference type="Proteomes" id="UP001642464"/>
    </source>
</evidence>
<protein>
    <submittedName>
        <fullName evidence="1">FO synthase subunit 1</fullName>
    </submittedName>
</protein>
<name>A0ABP0LH94_9DINO</name>
<sequence length="804" mass="88907">MALICLQAVKELGLADQIPHSVRASFGTIFASFTSFKDVRAQVYANRGVSVVSTATRVRPNAFHFRRQVIILQRAGGGNAERQSSEWSQSTTIARAFSIGAKEAEAVSNLMCKVPATVVETLCAAVRVRGMARFLSHEAIAKSVFNTGWSSGMVACEARKDQLTNKEDCRLVDLFVSRILGDWDKTAAPLRKALAYKDAVALHQATGAFLHFVAVLQSSFPAKDFKDASDSLLAQFMEGFLDPDLIHAMSVQVPPGDIRAVGAFRPFLAKMEAAVRSERELRDAELAENLRRADLQQLVAKLERDFKVLEGRKPKEDASAKEHALDMKYLRERQTQGNEHVERWMAQNCQLVKVDDTLESAVPQFLKFKEQFRGKGEEYLICVMDFTVFPANASYVAAALKTFAALLSMTSNAVGLVMYPVWQTQTSESALVKHRQLLDNAFLKAGLSMKNLVQLLYTKPDSPARDARSLSQLGLATFHSHFDSHAFANCKPVREGKLGPCPLIKISEFVGYDLEVSKPGASARVEQKGPACYDAIVNSFLDGMSFQDSDILLFVDVVPNRFAEFARAIAARDLNGSGRTVHYFGFVHDEFTVNSAAIRNMVYKEWDANPDSPPKQRVRPETVADTTPDLEMLAWSGNAPNFPDALLTRFPENSDEYRKVHDLRQRFKEQFPTASQPSAADGRGGRVGGLCDYSIDGGKEPLDVRRQIDLPAVAVGDMTLARRAECAGVSKKPAIAIGNDWSIWIGNLTDTPLDLKPSELFGFGRGVYEEKIVSDRLSQMSFWQSVTSSLMLMRAWFVGVPVAT</sequence>
<proteinExistence type="predicted"/>
<reference evidence="1 2" key="1">
    <citation type="submission" date="2024-02" db="EMBL/GenBank/DDBJ databases">
        <authorList>
            <person name="Chen Y."/>
            <person name="Shah S."/>
            <person name="Dougan E. K."/>
            <person name="Thang M."/>
            <person name="Chan C."/>
        </authorList>
    </citation>
    <scope>NUCLEOTIDE SEQUENCE [LARGE SCALE GENOMIC DNA]</scope>
</reference>
<gene>
    <name evidence="1" type="ORF">SCF082_LOCUS22646</name>
</gene>
<keyword evidence="2" id="KW-1185">Reference proteome</keyword>
<organism evidence="1 2">
    <name type="scientific">Durusdinium trenchii</name>
    <dbReference type="NCBI Taxonomy" id="1381693"/>
    <lineage>
        <taxon>Eukaryota</taxon>
        <taxon>Sar</taxon>
        <taxon>Alveolata</taxon>
        <taxon>Dinophyceae</taxon>
        <taxon>Suessiales</taxon>
        <taxon>Symbiodiniaceae</taxon>
        <taxon>Durusdinium</taxon>
    </lineage>
</organism>
<comment type="caution">
    <text evidence="1">The sequence shown here is derived from an EMBL/GenBank/DDBJ whole genome shotgun (WGS) entry which is preliminary data.</text>
</comment>